<name>A0ACC1LLX8_9FUNG</name>
<proteinExistence type="predicted"/>
<comment type="caution">
    <text evidence="1">The sequence shown here is derived from an EMBL/GenBank/DDBJ whole genome shotgun (WGS) entry which is preliminary data.</text>
</comment>
<evidence type="ECO:0000313" key="1">
    <source>
        <dbReference type="EMBL" id="KAJ2812109.1"/>
    </source>
</evidence>
<dbReference type="Proteomes" id="UP001140096">
    <property type="component" value="Unassembled WGS sequence"/>
</dbReference>
<gene>
    <name evidence="1" type="ORF">H4S07_001625</name>
</gene>
<protein>
    <submittedName>
        <fullName evidence="1">Uncharacterized protein</fullName>
    </submittedName>
</protein>
<accession>A0ACC1LLX8</accession>
<dbReference type="EMBL" id="JANBUP010000289">
    <property type="protein sequence ID" value="KAJ2812109.1"/>
    <property type="molecule type" value="Genomic_DNA"/>
</dbReference>
<keyword evidence="2" id="KW-1185">Reference proteome</keyword>
<sequence>MVSPYRFQTLPMPIVEMVVEYLEERARNSLHGAIDIHNQKKIVITPLLLVSERWRMAALSSICDNCSLIFNNSTKGYEAIYHTWPSNFSLPGSNRDRLVKRVVVLAPSWDQICSGAFSSIFTGPIYECAMFPTATSLMIFLNEADSSGPIRNAHGGSTVPSLASTVRDTAVAGFARSLLKLAPLAASISMYFCSPGATNQQNKGLCNVLVSELCHGSVSRVEMDSAPGCSLPSFQIQGAPGLTGLIQGVGQVCAPFSRIAYLNVSTLKELIIRPTTDAEWRTVIYGDSKTPAVYTSLTLVTLVTEDVPLGVKWTAIKGVTPFPVLIHLGIVGAYPFDDDNLLYRGNGRSLKYLHLPFGVVSRNILGKHSILNRSGVTQMDTIVFGRVIDMDNNPVAGRANAIIKQQVDRMLEVTRQLSLANNTADMQVFNAIKTAPRTAIIQHLSFSILPLDTDMLFDIVSALPSLVTLACRLKKSVQSVKSLPLNKQPNILHGRYYPLSSNFKRLDIVDDENISAKKAAAVAIQLAVICPNFAFGRSS</sequence>
<reference evidence="1" key="1">
    <citation type="submission" date="2022-07" db="EMBL/GenBank/DDBJ databases">
        <title>Phylogenomic reconstructions and comparative analyses of Kickxellomycotina fungi.</title>
        <authorList>
            <person name="Reynolds N.K."/>
            <person name="Stajich J.E."/>
            <person name="Barry K."/>
            <person name="Grigoriev I.V."/>
            <person name="Crous P."/>
            <person name="Smith M.E."/>
        </authorList>
    </citation>
    <scope>NUCLEOTIDE SEQUENCE</scope>
    <source>
        <strain evidence="1">CBS 102833</strain>
    </source>
</reference>
<organism evidence="1 2">
    <name type="scientific">Coemansia furcata</name>
    <dbReference type="NCBI Taxonomy" id="417177"/>
    <lineage>
        <taxon>Eukaryota</taxon>
        <taxon>Fungi</taxon>
        <taxon>Fungi incertae sedis</taxon>
        <taxon>Zoopagomycota</taxon>
        <taxon>Kickxellomycotina</taxon>
        <taxon>Kickxellomycetes</taxon>
        <taxon>Kickxellales</taxon>
        <taxon>Kickxellaceae</taxon>
        <taxon>Coemansia</taxon>
    </lineage>
</organism>
<evidence type="ECO:0000313" key="2">
    <source>
        <dbReference type="Proteomes" id="UP001140096"/>
    </source>
</evidence>